<gene>
    <name evidence="1" type="ORF">LCGC14_2439210</name>
</gene>
<dbReference type="EMBL" id="LAZR01037491">
    <property type="protein sequence ID" value="KKL22059.1"/>
    <property type="molecule type" value="Genomic_DNA"/>
</dbReference>
<evidence type="ECO:0000313" key="1">
    <source>
        <dbReference type="EMBL" id="KKL22059.1"/>
    </source>
</evidence>
<proteinExistence type="predicted"/>
<reference evidence="1" key="1">
    <citation type="journal article" date="2015" name="Nature">
        <title>Complex archaea that bridge the gap between prokaryotes and eukaryotes.</title>
        <authorList>
            <person name="Spang A."/>
            <person name="Saw J.H."/>
            <person name="Jorgensen S.L."/>
            <person name="Zaremba-Niedzwiedzka K."/>
            <person name="Martijn J."/>
            <person name="Lind A.E."/>
            <person name="van Eijk R."/>
            <person name="Schleper C."/>
            <person name="Guy L."/>
            <person name="Ettema T.J."/>
        </authorList>
    </citation>
    <scope>NUCLEOTIDE SEQUENCE</scope>
</reference>
<sequence>MTEKQDWRTIAEAYATLRSERPNVQWKLTRYGICLALVEFERTKTITDNMYDRMDDKIWAEIDALRLSGLAYHPVFCTYHSVNDKLRADYCYLQYFMLGGRDV</sequence>
<organism evidence="1">
    <name type="scientific">marine sediment metagenome</name>
    <dbReference type="NCBI Taxonomy" id="412755"/>
    <lineage>
        <taxon>unclassified sequences</taxon>
        <taxon>metagenomes</taxon>
        <taxon>ecological metagenomes</taxon>
    </lineage>
</organism>
<dbReference type="AlphaFoldDB" id="A0A0F9BJI8"/>
<comment type="caution">
    <text evidence="1">The sequence shown here is derived from an EMBL/GenBank/DDBJ whole genome shotgun (WGS) entry which is preliminary data.</text>
</comment>
<name>A0A0F9BJI8_9ZZZZ</name>
<accession>A0A0F9BJI8</accession>
<protein>
    <submittedName>
        <fullName evidence="1">Uncharacterized protein</fullName>
    </submittedName>
</protein>